<comment type="subcellular location">
    <subcellularLocation>
        <location evidence="1">Membrane</location>
        <topology evidence="1">Single-pass membrane protein</topology>
    </subcellularLocation>
</comment>
<dbReference type="Proteomes" id="UP000288024">
    <property type="component" value="Unassembled WGS sequence"/>
</dbReference>
<feature type="domain" description="YhbJ barrel-sandwich hybrid" evidence="8">
    <location>
        <begin position="45"/>
        <end position="116"/>
    </location>
</feature>
<dbReference type="Gene3D" id="2.40.30.170">
    <property type="match status" value="1"/>
</dbReference>
<evidence type="ECO:0000313" key="10">
    <source>
        <dbReference type="Proteomes" id="UP000288024"/>
    </source>
</evidence>
<evidence type="ECO:0000256" key="6">
    <source>
        <dbReference type="SAM" id="Phobius"/>
    </source>
</evidence>
<keyword evidence="4 6" id="KW-1133">Transmembrane helix</keyword>
<keyword evidence="10" id="KW-1185">Reference proteome</keyword>
<keyword evidence="5 6" id="KW-0472">Membrane</keyword>
<evidence type="ECO:0000313" key="9">
    <source>
        <dbReference type="EMBL" id="RVT67335.1"/>
    </source>
</evidence>
<dbReference type="GO" id="GO:0055085">
    <property type="term" value="P:transmembrane transport"/>
    <property type="evidence" value="ECO:0007669"/>
    <property type="project" value="InterPro"/>
</dbReference>
<keyword evidence="3 6" id="KW-0812">Transmembrane</keyword>
<comment type="caution">
    <text evidence="9">The sequence shown here is derived from an EMBL/GenBank/DDBJ whole genome shotgun (WGS) entry which is preliminary data.</text>
</comment>
<protein>
    <submittedName>
        <fullName evidence="9">HlyD family efflux transporter periplasmic adaptor subunit</fullName>
    </submittedName>
</protein>
<proteinExistence type="inferred from homology"/>
<dbReference type="RefSeq" id="WP_127735239.1">
    <property type="nucleotide sequence ID" value="NZ_JARMUX010000006.1"/>
</dbReference>
<dbReference type="EMBL" id="RZTZ01000001">
    <property type="protein sequence ID" value="RVT67335.1"/>
    <property type="molecule type" value="Genomic_DNA"/>
</dbReference>
<dbReference type="InterPro" id="IPR050739">
    <property type="entry name" value="MFP"/>
</dbReference>
<organism evidence="9 10">
    <name type="scientific">Niallia taxi</name>
    <dbReference type="NCBI Taxonomy" id="2499688"/>
    <lineage>
        <taxon>Bacteria</taxon>
        <taxon>Bacillati</taxon>
        <taxon>Bacillota</taxon>
        <taxon>Bacilli</taxon>
        <taxon>Bacillales</taxon>
        <taxon>Bacillaceae</taxon>
        <taxon>Niallia</taxon>
    </lineage>
</organism>
<dbReference type="AlphaFoldDB" id="A0A3S2UYS0"/>
<dbReference type="Pfam" id="PF25963">
    <property type="entry name" value="Beta-barrel_AAEA"/>
    <property type="match status" value="1"/>
</dbReference>
<dbReference type="PANTHER" id="PTHR30386">
    <property type="entry name" value="MEMBRANE FUSION SUBUNIT OF EMRAB-TOLC MULTIDRUG EFFLUX PUMP"/>
    <property type="match status" value="1"/>
</dbReference>
<accession>A0A3S2UYS0</accession>
<dbReference type="SUPFAM" id="SSF51230">
    <property type="entry name" value="Single hybrid motif"/>
    <property type="match status" value="1"/>
</dbReference>
<dbReference type="GO" id="GO:0016020">
    <property type="term" value="C:membrane"/>
    <property type="evidence" value="ECO:0007669"/>
    <property type="project" value="UniProtKB-SubCell"/>
</dbReference>
<evidence type="ECO:0000256" key="2">
    <source>
        <dbReference type="ARBA" id="ARBA00009477"/>
    </source>
</evidence>
<reference evidence="9 10" key="1">
    <citation type="submission" date="2019-01" db="EMBL/GenBank/DDBJ databases">
        <title>Bacillus sp. M5HDSG1-1, whole genome shotgun sequence.</title>
        <authorList>
            <person name="Tuo L."/>
        </authorList>
    </citation>
    <scope>NUCLEOTIDE SEQUENCE [LARGE SCALE GENOMIC DNA]</scope>
    <source>
        <strain evidence="9 10">M5HDSG1-1</strain>
    </source>
</reference>
<name>A0A3S2UYS0_9BACI</name>
<dbReference type="InterPro" id="IPR011053">
    <property type="entry name" value="Single_hybrid_motif"/>
</dbReference>
<evidence type="ECO:0000259" key="7">
    <source>
        <dbReference type="Pfam" id="PF25963"/>
    </source>
</evidence>
<feature type="domain" description="p-hydroxybenzoic acid efflux pump subunit AaeA-like beta-barrel" evidence="7">
    <location>
        <begin position="120"/>
        <end position="209"/>
    </location>
</feature>
<evidence type="ECO:0000256" key="5">
    <source>
        <dbReference type="ARBA" id="ARBA00023136"/>
    </source>
</evidence>
<gene>
    <name evidence="9" type="ORF">EM808_02330</name>
</gene>
<comment type="similarity">
    <text evidence="2">Belongs to the membrane fusion protein (MFP) (TC 8.A.1) family.</text>
</comment>
<dbReference type="Pfam" id="PF25997">
    <property type="entry name" value="BSH_YhbJ"/>
    <property type="match status" value="1"/>
</dbReference>
<sequence>MSKGKLLIINFIGLVVVLGLIATGVYMYYQHKNYVKTDDAVVSADITEVVAPVSGILTEWKGSAGNDMKVNQAVGTVNDGKAAHEIDSIAAGTIIKNEVKANELVQSGQVLAQTADMDHMYVLANIKETELNDIEIGDNVDITVDGDSNVTFDGKVEDISYATNSVFSALPSQNATGNYTKVTQKVQVKISIQNPTKKVLLGMNAEVKISI</sequence>
<evidence type="ECO:0000259" key="8">
    <source>
        <dbReference type="Pfam" id="PF25997"/>
    </source>
</evidence>
<feature type="transmembrane region" description="Helical" evidence="6">
    <location>
        <begin position="7"/>
        <end position="29"/>
    </location>
</feature>
<evidence type="ECO:0000256" key="1">
    <source>
        <dbReference type="ARBA" id="ARBA00004167"/>
    </source>
</evidence>
<dbReference type="PANTHER" id="PTHR30386:SF26">
    <property type="entry name" value="TRANSPORT PROTEIN COMB"/>
    <property type="match status" value="1"/>
</dbReference>
<dbReference type="InterPro" id="IPR058634">
    <property type="entry name" value="AaeA-lik-b-barrel"/>
</dbReference>
<dbReference type="InterPro" id="IPR058635">
    <property type="entry name" value="BSH_YhbJ"/>
</dbReference>
<evidence type="ECO:0000256" key="4">
    <source>
        <dbReference type="ARBA" id="ARBA00022989"/>
    </source>
</evidence>
<evidence type="ECO:0000256" key="3">
    <source>
        <dbReference type="ARBA" id="ARBA00022692"/>
    </source>
</evidence>